<protein>
    <recommendedName>
        <fullName evidence="1">Phosphoadenosine phosphosulphate reductase domain-containing protein</fullName>
    </recommendedName>
</protein>
<dbReference type="EMBL" id="LAZR01006293">
    <property type="protein sequence ID" value="KKM93235.1"/>
    <property type="molecule type" value="Genomic_DNA"/>
</dbReference>
<evidence type="ECO:0000259" key="1">
    <source>
        <dbReference type="Pfam" id="PF01507"/>
    </source>
</evidence>
<dbReference type="Pfam" id="PF01507">
    <property type="entry name" value="PAPS_reduct"/>
    <property type="match status" value="1"/>
</dbReference>
<gene>
    <name evidence="2" type="ORF">LCGC14_1210420</name>
</gene>
<dbReference type="Gene3D" id="3.40.50.620">
    <property type="entry name" value="HUPs"/>
    <property type="match status" value="1"/>
</dbReference>
<accession>A0A0F9NWI8</accession>
<dbReference type="GO" id="GO:0003824">
    <property type="term" value="F:catalytic activity"/>
    <property type="evidence" value="ECO:0007669"/>
    <property type="project" value="InterPro"/>
</dbReference>
<dbReference type="SUPFAM" id="SSF52402">
    <property type="entry name" value="Adenine nucleotide alpha hydrolases-like"/>
    <property type="match status" value="1"/>
</dbReference>
<organism evidence="2">
    <name type="scientific">marine sediment metagenome</name>
    <dbReference type="NCBI Taxonomy" id="412755"/>
    <lineage>
        <taxon>unclassified sequences</taxon>
        <taxon>metagenomes</taxon>
        <taxon>ecological metagenomes</taxon>
    </lineage>
</organism>
<feature type="domain" description="Phosphoadenosine phosphosulphate reductase" evidence="1">
    <location>
        <begin position="4"/>
        <end position="97"/>
    </location>
</feature>
<sequence length="232" mass="26838">MKRILSFGGGLQTTAMAVLIKQGRLNIDEAVFADTGCEKPETYWYIENYIKPLIDLTILPSENGGLKAYCEKYRIFPSVVDKWCTRIFKVERLNKYCGDAIQLIGFSSDEIRRSENPKLEGKVFPLIEMGISSADCVRIIQNYGLPVPLKSSCYFCCSQRMTEWNWLKIQHPDLFKDALRLENLLYERKPEYKERTGLLMGKPLWKHAEGIQYEIPMLSEEEYSCWSGHCGH</sequence>
<dbReference type="AlphaFoldDB" id="A0A0F9NWI8"/>
<dbReference type="InterPro" id="IPR014729">
    <property type="entry name" value="Rossmann-like_a/b/a_fold"/>
</dbReference>
<name>A0A0F9NWI8_9ZZZZ</name>
<evidence type="ECO:0000313" key="2">
    <source>
        <dbReference type="EMBL" id="KKM93235.1"/>
    </source>
</evidence>
<comment type="caution">
    <text evidence="2">The sequence shown here is derived from an EMBL/GenBank/DDBJ whole genome shotgun (WGS) entry which is preliminary data.</text>
</comment>
<reference evidence="2" key="1">
    <citation type="journal article" date="2015" name="Nature">
        <title>Complex archaea that bridge the gap between prokaryotes and eukaryotes.</title>
        <authorList>
            <person name="Spang A."/>
            <person name="Saw J.H."/>
            <person name="Jorgensen S.L."/>
            <person name="Zaremba-Niedzwiedzka K."/>
            <person name="Martijn J."/>
            <person name="Lind A.E."/>
            <person name="van Eijk R."/>
            <person name="Schleper C."/>
            <person name="Guy L."/>
            <person name="Ettema T.J."/>
        </authorList>
    </citation>
    <scope>NUCLEOTIDE SEQUENCE</scope>
</reference>
<proteinExistence type="predicted"/>
<dbReference type="InterPro" id="IPR002500">
    <property type="entry name" value="PAPS_reduct_dom"/>
</dbReference>